<organism evidence="1 2">
    <name type="scientific">Musa troglodytarum</name>
    <name type="common">fe'i banana</name>
    <dbReference type="NCBI Taxonomy" id="320322"/>
    <lineage>
        <taxon>Eukaryota</taxon>
        <taxon>Viridiplantae</taxon>
        <taxon>Streptophyta</taxon>
        <taxon>Embryophyta</taxon>
        <taxon>Tracheophyta</taxon>
        <taxon>Spermatophyta</taxon>
        <taxon>Magnoliopsida</taxon>
        <taxon>Liliopsida</taxon>
        <taxon>Zingiberales</taxon>
        <taxon>Musaceae</taxon>
        <taxon>Musa</taxon>
    </lineage>
</organism>
<feature type="non-terminal residue" evidence="1">
    <location>
        <position position="1"/>
    </location>
</feature>
<evidence type="ECO:0000313" key="2">
    <source>
        <dbReference type="Proteomes" id="UP001055439"/>
    </source>
</evidence>
<evidence type="ECO:0000313" key="1">
    <source>
        <dbReference type="EMBL" id="URD96515.1"/>
    </source>
</evidence>
<gene>
    <name evidence="1" type="ORF">MUK42_29479</name>
</gene>
<dbReference type="AlphaFoldDB" id="A0A9E7FIW6"/>
<dbReference type="EMBL" id="CP097506">
    <property type="protein sequence ID" value="URD96515.1"/>
    <property type="molecule type" value="Genomic_DNA"/>
</dbReference>
<sequence length="83" mass="9009">QRYEILKSLSHLTAAENTSAHPLLTLPPLVCANLKLSTMRKKCSTTSPNSFMAALALCSSGLPHDGDYVDELWFVPNVVPPTV</sequence>
<keyword evidence="2" id="KW-1185">Reference proteome</keyword>
<protein>
    <submittedName>
        <fullName evidence="1">Uncharacterized protein</fullName>
    </submittedName>
</protein>
<name>A0A9E7FIW6_9LILI</name>
<dbReference type="Proteomes" id="UP001055439">
    <property type="component" value="Chromosome 4"/>
</dbReference>
<accession>A0A9E7FIW6</accession>
<proteinExistence type="predicted"/>
<reference evidence="1" key="1">
    <citation type="submission" date="2022-05" db="EMBL/GenBank/DDBJ databases">
        <title>The Musa troglodytarum L. genome provides insights into the mechanism of non-climacteric behaviour and enrichment of carotenoids.</title>
        <authorList>
            <person name="Wang J."/>
        </authorList>
    </citation>
    <scope>NUCLEOTIDE SEQUENCE</scope>
    <source>
        <tissue evidence="1">Leaf</tissue>
    </source>
</reference>